<comment type="caution">
    <text evidence="1">The sequence shown here is derived from an EMBL/GenBank/DDBJ whole genome shotgun (WGS) entry which is preliminary data.</text>
</comment>
<evidence type="ECO:0000313" key="1">
    <source>
        <dbReference type="EMBL" id="KAK0444200.1"/>
    </source>
</evidence>
<keyword evidence="2" id="KW-1185">Reference proteome</keyword>
<dbReference type="RefSeq" id="XP_060324985.1">
    <property type="nucleotide sequence ID" value="XM_060465284.1"/>
</dbReference>
<dbReference type="AlphaFoldDB" id="A0AA39MSI1"/>
<name>A0AA39MSI1_ARMTA</name>
<proteinExistence type="predicted"/>
<evidence type="ECO:0000313" key="2">
    <source>
        <dbReference type="Proteomes" id="UP001175211"/>
    </source>
</evidence>
<protein>
    <submittedName>
        <fullName evidence="1">Uncharacterized protein</fullName>
    </submittedName>
</protein>
<dbReference type="GeneID" id="85348832"/>
<gene>
    <name evidence="1" type="ORF">EV420DRAFT_1006637</name>
</gene>
<reference evidence="1" key="1">
    <citation type="submission" date="2023-06" db="EMBL/GenBank/DDBJ databases">
        <authorList>
            <consortium name="Lawrence Berkeley National Laboratory"/>
            <person name="Ahrendt S."/>
            <person name="Sahu N."/>
            <person name="Indic B."/>
            <person name="Wong-Bajracharya J."/>
            <person name="Merenyi Z."/>
            <person name="Ke H.-M."/>
            <person name="Monk M."/>
            <person name="Kocsube S."/>
            <person name="Drula E."/>
            <person name="Lipzen A."/>
            <person name="Balint B."/>
            <person name="Henrissat B."/>
            <person name="Andreopoulos B."/>
            <person name="Martin F.M."/>
            <person name="Harder C.B."/>
            <person name="Rigling D."/>
            <person name="Ford K.L."/>
            <person name="Foster G.D."/>
            <person name="Pangilinan J."/>
            <person name="Papanicolaou A."/>
            <person name="Barry K."/>
            <person name="LaButti K."/>
            <person name="Viragh M."/>
            <person name="Koriabine M."/>
            <person name="Yan M."/>
            <person name="Riley R."/>
            <person name="Champramary S."/>
            <person name="Plett K.L."/>
            <person name="Tsai I.J."/>
            <person name="Slot J."/>
            <person name="Sipos G."/>
            <person name="Plett J."/>
            <person name="Nagy L.G."/>
            <person name="Grigoriev I.V."/>
        </authorList>
    </citation>
    <scope>NUCLEOTIDE SEQUENCE</scope>
    <source>
        <strain evidence="1">CCBAS 213</strain>
    </source>
</reference>
<sequence>MLAVNDFAMELFKRTVYTGYTRVARSHMDIPLLICGEWRNAETDVWILDRQQNNIVLLRISGSGEPLNPEVQLVANAITAFDQNNRIRGAEASIDSKVVPGNIMVNTSSTFSKSL</sequence>
<organism evidence="1 2">
    <name type="scientific">Armillaria tabescens</name>
    <name type="common">Ringless honey mushroom</name>
    <name type="synonym">Agaricus tabescens</name>
    <dbReference type="NCBI Taxonomy" id="1929756"/>
    <lineage>
        <taxon>Eukaryota</taxon>
        <taxon>Fungi</taxon>
        <taxon>Dikarya</taxon>
        <taxon>Basidiomycota</taxon>
        <taxon>Agaricomycotina</taxon>
        <taxon>Agaricomycetes</taxon>
        <taxon>Agaricomycetidae</taxon>
        <taxon>Agaricales</taxon>
        <taxon>Marasmiineae</taxon>
        <taxon>Physalacriaceae</taxon>
        <taxon>Desarmillaria</taxon>
    </lineage>
</organism>
<dbReference type="EMBL" id="JAUEPS010000055">
    <property type="protein sequence ID" value="KAK0444200.1"/>
    <property type="molecule type" value="Genomic_DNA"/>
</dbReference>
<accession>A0AA39MSI1</accession>
<dbReference type="Proteomes" id="UP001175211">
    <property type="component" value="Unassembled WGS sequence"/>
</dbReference>